<gene>
    <name evidence="1" type="ORF">FA95DRAFT_1613781</name>
</gene>
<reference evidence="1" key="1">
    <citation type="submission" date="2021-02" db="EMBL/GenBank/DDBJ databases">
        <authorList>
            <consortium name="DOE Joint Genome Institute"/>
            <person name="Ahrendt S."/>
            <person name="Looney B.P."/>
            <person name="Miyauchi S."/>
            <person name="Morin E."/>
            <person name="Drula E."/>
            <person name="Courty P.E."/>
            <person name="Chicoki N."/>
            <person name="Fauchery L."/>
            <person name="Kohler A."/>
            <person name="Kuo A."/>
            <person name="Labutti K."/>
            <person name="Pangilinan J."/>
            <person name="Lipzen A."/>
            <person name="Riley R."/>
            <person name="Andreopoulos W."/>
            <person name="He G."/>
            <person name="Johnson J."/>
            <person name="Barry K.W."/>
            <person name="Grigoriev I.V."/>
            <person name="Nagy L."/>
            <person name="Hibbett D."/>
            <person name="Henrissat B."/>
            <person name="Matheny P.B."/>
            <person name="Labbe J."/>
            <person name="Martin F."/>
        </authorList>
    </citation>
    <scope>NUCLEOTIDE SEQUENCE</scope>
    <source>
        <strain evidence="1">FP105234-sp</strain>
    </source>
</reference>
<evidence type="ECO:0000313" key="1">
    <source>
        <dbReference type="EMBL" id="KAI0037917.1"/>
    </source>
</evidence>
<name>A0ACB8R224_9AGAM</name>
<organism evidence="1 2">
    <name type="scientific">Auriscalpium vulgare</name>
    <dbReference type="NCBI Taxonomy" id="40419"/>
    <lineage>
        <taxon>Eukaryota</taxon>
        <taxon>Fungi</taxon>
        <taxon>Dikarya</taxon>
        <taxon>Basidiomycota</taxon>
        <taxon>Agaricomycotina</taxon>
        <taxon>Agaricomycetes</taxon>
        <taxon>Russulales</taxon>
        <taxon>Auriscalpiaceae</taxon>
        <taxon>Auriscalpium</taxon>
    </lineage>
</organism>
<dbReference type="Proteomes" id="UP000814033">
    <property type="component" value="Unassembled WGS sequence"/>
</dbReference>
<reference evidence="1" key="2">
    <citation type="journal article" date="2022" name="New Phytol.">
        <title>Evolutionary transition to the ectomycorrhizal habit in the genomes of a hyperdiverse lineage of mushroom-forming fungi.</title>
        <authorList>
            <person name="Looney B."/>
            <person name="Miyauchi S."/>
            <person name="Morin E."/>
            <person name="Drula E."/>
            <person name="Courty P.E."/>
            <person name="Kohler A."/>
            <person name="Kuo A."/>
            <person name="LaButti K."/>
            <person name="Pangilinan J."/>
            <person name="Lipzen A."/>
            <person name="Riley R."/>
            <person name="Andreopoulos W."/>
            <person name="He G."/>
            <person name="Johnson J."/>
            <person name="Nolan M."/>
            <person name="Tritt A."/>
            <person name="Barry K.W."/>
            <person name="Grigoriev I.V."/>
            <person name="Nagy L.G."/>
            <person name="Hibbett D."/>
            <person name="Henrissat B."/>
            <person name="Matheny P.B."/>
            <person name="Labbe J."/>
            <person name="Martin F.M."/>
        </authorList>
    </citation>
    <scope>NUCLEOTIDE SEQUENCE</scope>
    <source>
        <strain evidence="1">FP105234-sp</strain>
    </source>
</reference>
<accession>A0ACB8R224</accession>
<evidence type="ECO:0000313" key="2">
    <source>
        <dbReference type="Proteomes" id="UP000814033"/>
    </source>
</evidence>
<sequence length="175" mass="19578">MADAALLPAQRDFDFFATLTPPSRLPGARCHADFVDVKNGDRVCRVAHDDESAEVKRVRRCAGDGAEYETLWGCCGRTVEGGGDQGPPDGWCYEGKHMTDVKRARSRADSALRHPTPIAVSKNPMFASNDQFHTPLCLARQKQGNPRSKKHRSLWILLTISFPHHRAHHPDRVRD</sequence>
<proteinExistence type="predicted"/>
<dbReference type="EMBL" id="MU276661">
    <property type="protein sequence ID" value="KAI0037917.1"/>
    <property type="molecule type" value="Genomic_DNA"/>
</dbReference>
<protein>
    <submittedName>
        <fullName evidence="1">Uncharacterized protein</fullName>
    </submittedName>
</protein>
<keyword evidence="2" id="KW-1185">Reference proteome</keyword>
<comment type="caution">
    <text evidence="1">The sequence shown here is derived from an EMBL/GenBank/DDBJ whole genome shotgun (WGS) entry which is preliminary data.</text>
</comment>